<protein>
    <recommendedName>
        <fullName evidence="1">Surface lipoprotein assembly modifier C-terminal domain-containing protein</fullName>
    </recommendedName>
</protein>
<feature type="domain" description="Surface lipoprotein assembly modifier C-terminal" evidence="1">
    <location>
        <begin position="42"/>
        <end position="258"/>
    </location>
</feature>
<evidence type="ECO:0000313" key="3">
    <source>
        <dbReference type="Proteomes" id="UP000195442"/>
    </source>
</evidence>
<dbReference type="Proteomes" id="UP000195442">
    <property type="component" value="Unassembled WGS sequence"/>
</dbReference>
<reference evidence="3" key="1">
    <citation type="submission" date="2017-02" db="EMBL/GenBank/DDBJ databases">
        <authorList>
            <person name="Daims H."/>
        </authorList>
    </citation>
    <scope>NUCLEOTIDE SEQUENCE [LARGE SCALE GENOMIC DNA]</scope>
</reference>
<evidence type="ECO:0000259" key="1">
    <source>
        <dbReference type="Pfam" id="PF04575"/>
    </source>
</evidence>
<dbReference type="RefSeq" id="WP_179210223.1">
    <property type="nucleotide sequence ID" value="NZ_FUKJ01000226.1"/>
</dbReference>
<sequence length="263" mass="30784">MLTSKSLDGWLLKFNVNGETLYDFGDPNGFVWHNRIQFLHHEYPDKTNSNFNYTQTDVYTGLDYYAPKFKAKLPVGFIDRRFSNASLSQSFYFMPNLEIKVLDNMDFALSYRYEDEDFISQYDALSGVTHTGSFGPRFKFEALNAEHSLALFGTYSRRNANVARWSYDEWSVGPSYFARFKTGTELYLDFKYLDRNYDAPAFLFPAGNRLDNRYSLTFSLSQTFYKYYFVSLSYNYTDNSSNAKLFDYDKNMVGLNFGTNLNF</sequence>
<name>A0A1R4HAA7_9GAMM</name>
<keyword evidence="3" id="KW-1185">Reference proteome</keyword>
<gene>
    <name evidence="2" type="ORF">CRENPOLYSF2_3010003</name>
</gene>
<dbReference type="EMBL" id="FUKJ01000226">
    <property type="protein sequence ID" value="SJM92961.1"/>
    <property type="molecule type" value="Genomic_DNA"/>
</dbReference>
<evidence type="ECO:0000313" key="2">
    <source>
        <dbReference type="EMBL" id="SJM92961.1"/>
    </source>
</evidence>
<dbReference type="InterPro" id="IPR007655">
    <property type="entry name" value="Slam_C"/>
</dbReference>
<dbReference type="Pfam" id="PF04575">
    <property type="entry name" value="SlipAM"/>
    <property type="match status" value="1"/>
</dbReference>
<accession>A0A1R4HAA7</accession>
<proteinExistence type="predicted"/>
<organism evidence="2 3">
    <name type="scientific">Crenothrix polyspora</name>
    <dbReference type="NCBI Taxonomy" id="360316"/>
    <lineage>
        <taxon>Bacteria</taxon>
        <taxon>Pseudomonadati</taxon>
        <taxon>Pseudomonadota</taxon>
        <taxon>Gammaproteobacteria</taxon>
        <taxon>Methylococcales</taxon>
        <taxon>Crenotrichaceae</taxon>
        <taxon>Crenothrix</taxon>
    </lineage>
</organism>
<dbReference type="AlphaFoldDB" id="A0A1R4HAA7"/>